<gene>
    <name evidence="7" type="ORF">DMC30DRAFT_414930</name>
</gene>
<keyword evidence="1" id="KW-0479">Metal-binding</keyword>
<dbReference type="Proteomes" id="UP000311382">
    <property type="component" value="Unassembled WGS sequence"/>
</dbReference>
<keyword evidence="2 4" id="KW-0863">Zinc-finger</keyword>
<dbReference type="Gene3D" id="1.10.220.160">
    <property type="match status" value="1"/>
</dbReference>
<dbReference type="SUPFAM" id="SSF82199">
    <property type="entry name" value="SET domain"/>
    <property type="match status" value="1"/>
</dbReference>
<comment type="caution">
    <text evidence="7">The sequence shown here is derived from an EMBL/GenBank/DDBJ whole genome shotgun (WGS) entry which is preliminary data.</text>
</comment>
<dbReference type="Pfam" id="PF00856">
    <property type="entry name" value="SET"/>
    <property type="match status" value="1"/>
</dbReference>
<dbReference type="Gene3D" id="6.10.140.2220">
    <property type="match status" value="1"/>
</dbReference>
<evidence type="ECO:0000259" key="5">
    <source>
        <dbReference type="PROSITE" id="PS50280"/>
    </source>
</evidence>
<proteinExistence type="predicted"/>
<dbReference type="PROSITE" id="PS50865">
    <property type="entry name" value="ZF_MYND_2"/>
    <property type="match status" value="1"/>
</dbReference>
<dbReference type="SMART" id="SM00317">
    <property type="entry name" value="SET"/>
    <property type="match status" value="1"/>
</dbReference>
<dbReference type="PROSITE" id="PS50280">
    <property type="entry name" value="SET"/>
    <property type="match status" value="1"/>
</dbReference>
<dbReference type="GO" id="GO:0005634">
    <property type="term" value="C:nucleus"/>
    <property type="evidence" value="ECO:0007669"/>
    <property type="project" value="TreeGrafter"/>
</dbReference>
<organism evidence="7 8">
    <name type="scientific">Rhodotorula diobovata</name>
    <dbReference type="NCBI Taxonomy" id="5288"/>
    <lineage>
        <taxon>Eukaryota</taxon>
        <taxon>Fungi</taxon>
        <taxon>Dikarya</taxon>
        <taxon>Basidiomycota</taxon>
        <taxon>Pucciniomycotina</taxon>
        <taxon>Microbotryomycetes</taxon>
        <taxon>Sporidiobolales</taxon>
        <taxon>Sporidiobolaceae</taxon>
        <taxon>Rhodotorula</taxon>
    </lineage>
</organism>
<dbReference type="InterPro" id="IPR050869">
    <property type="entry name" value="H3K4_H4K5_MeTrfase"/>
</dbReference>
<protein>
    <recommendedName>
        <fullName evidence="9">SET domain-containing protein</fullName>
    </recommendedName>
</protein>
<evidence type="ECO:0008006" key="9">
    <source>
        <dbReference type="Google" id="ProtNLM"/>
    </source>
</evidence>
<dbReference type="InterPro" id="IPR001214">
    <property type="entry name" value="SET_dom"/>
</dbReference>
<dbReference type="OrthoDB" id="265717at2759"/>
<evidence type="ECO:0000313" key="7">
    <source>
        <dbReference type="EMBL" id="TNY22646.1"/>
    </source>
</evidence>
<dbReference type="EMBL" id="SOZI01000022">
    <property type="protein sequence ID" value="TNY22646.1"/>
    <property type="molecule type" value="Genomic_DNA"/>
</dbReference>
<name>A0A5C5G290_9BASI</name>
<dbReference type="InterPro" id="IPR046341">
    <property type="entry name" value="SET_dom_sf"/>
</dbReference>
<evidence type="ECO:0000256" key="4">
    <source>
        <dbReference type="PROSITE-ProRule" id="PRU00134"/>
    </source>
</evidence>
<evidence type="ECO:0000256" key="2">
    <source>
        <dbReference type="ARBA" id="ARBA00022771"/>
    </source>
</evidence>
<dbReference type="Gene3D" id="2.170.270.10">
    <property type="entry name" value="SET domain"/>
    <property type="match status" value="1"/>
</dbReference>
<dbReference type="PANTHER" id="PTHR12197:SF251">
    <property type="entry name" value="EG:BACR7C10.4 PROTEIN"/>
    <property type="match status" value="1"/>
</dbReference>
<dbReference type="Pfam" id="PF01753">
    <property type="entry name" value="zf-MYND"/>
    <property type="match status" value="1"/>
</dbReference>
<dbReference type="AlphaFoldDB" id="A0A5C5G290"/>
<evidence type="ECO:0000256" key="1">
    <source>
        <dbReference type="ARBA" id="ARBA00022723"/>
    </source>
</evidence>
<dbReference type="PANTHER" id="PTHR12197">
    <property type="entry name" value="HISTONE-LYSINE N-METHYLTRANSFERASE SMYD"/>
    <property type="match status" value="1"/>
</dbReference>
<reference evidence="7 8" key="1">
    <citation type="submission" date="2019-03" db="EMBL/GenBank/DDBJ databases">
        <title>Rhodosporidium diobovatum UCD-FST 08-225 genome sequencing, assembly, and annotation.</title>
        <authorList>
            <person name="Fakankun I.U."/>
            <person name="Fristensky B."/>
            <person name="Levin D.B."/>
        </authorList>
    </citation>
    <scope>NUCLEOTIDE SEQUENCE [LARGE SCALE GENOMIC DNA]</scope>
    <source>
        <strain evidence="7 8">UCD-FST 08-225</strain>
    </source>
</reference>
<feature type="domain" description="MYND-type" evidence="6">
    <location>
        <begin position="82"/>
        <end position="130"/>
    </location>
</feature>
<evidence type="ECO:0000259" key="6">
    <source>
        <dbReference type="PROSITE" id="PS50865"/>
    </source>
</evidence>
<dbReference type="GO" id="GO:0008270">
    <property type="term" value="F:zinc ion binding"/>
    <property type="evidence" value="ECO:0007669"/>
    <property type="project" value="UniProtKB-KW"/>
</dbReference>
<keyword evidence="8" id="KW-1185">Reference proteome</keyword>
<accession>A0A5C5G290</accession>
<evidence type="ECO:0000256" key="3">
    <source>
        <dbReference type="ARBA" id="ARBA00022833"/>
    </source>
</evidence>
<dbReference type="InterPro" id="IPR002893">
    <property type="entry name" value="Znf_MYND"/>
</dbReference>
<sequence>MPADWATLKTKRALKDPLVATPEPSTAVAYSHPDLSPSLQVRTLPGRGRGIVAQAHLKPGQTLVATAPLVSTLDNLSLPSRCSHCYRSPDDLDRGSSSSKQLLQCSLCHVVQYCSPACQKHDWPVHKRECAALRRAVKASGKKRSVPDTPVRALARLLWTREVKGEDLWKQVESLESHRARLSPEEQERFFHLSLALAQYVGQDTLKQACPDAGAVMDLCSRFASNSFSLTAPTDLSNLGVSISPLTALFNHSCAPNAVVVFPSFPSPSSPRHMHVVAIRAIEPGQEVLTSYVDLALPREARRRELRERYKFGCPRAEDGCEGLIPLPDRDSTVTSVTCPACKSSAPYKSVHDALDAAKLAFADAEKAQYTEPHVASLHLQHLLTSLLSPLSSTPSLAPSAHPVLPALQLLLTLQLHAQAFPAALSTALRASDGARRIYGEGHPVRALLRTTTARLRTMPPPLDAAHPEAEERYWGNVAAREEARGELVGALREVDVAFGDRTATGVGVKGGEMARALRDLVADQEQGIVVARRMRAAALQERRERRAVKG</sequence>
<dbReference type="STRING" id="5288.A0A5C5G290"/>
<feature type="domain" description="SET" evidence="5">
    <location>
        <begin position="37"/>
        <end position="293"/>
    </location>
</feature>
<keyword evidence="3" id="KW-0862">Zinc</keyword>
<evidence type="ECO:0000313" key="8">
    <source>
        <dbReference type="Proteomes" id="UP000311382"/>
    </source>
</evidence>